<gene>
    <name evidence="5" type="ORF">JKP88DRAFT_350032</name>
</gene>
<feature type="region of interest" description="Disordered" evidence="4">
    <location>
        <begin position="385"/>
        <end position="410"/>
    </location>
</feature>
<dbReference type="InterPro" id="IPR015943">
    <property type="entry name" value="WD40/YVTN_repeat-like_dom_sf"/>
</dbReference>
<feature type="region of interest" description="Disordered" evidence="4">
    <location>
        <begin position="442"/>
        <end position="462"/>
    </location>
</feature>
<dbReference type="PROSITE" id="PS50082">
    <property type="entry name" value="WD_REPEATS_2"/>
    <property type="match status" value="1"/>
</dbReference>
<name>A0A836CCN0_9STRA</name>
<feature type="repeat" description="WD" evidence="3">
    <location>
        <begin position="545"/>
        <end position="579"/>
    </location>
</feature>
<accession>A0A836CCN0</accession>
<comment type="caution">
    <text evidence="5">The sequence shown here is derived from an EMBL/GenBank/DDBJ whole genome shotgun (WGS) entry which is preliminary data.</text>
</comment>
<feature type="region of interest" description="Disordered" evidence="4">
    <location>
        <begin position="261"/>
        <end position="302"/>
    </location>
</feature>
<evidence type="ECO:0000313" key="5">
    <source>
        <dbReference type="EMBL" id="KAG5179246.1"/>
    </source>
</evidence>
<dbReference type="PANTHER" id="PTHR14107:SF16">
    <property type="entry name" value="AT02583P"/>
    <property type="match status" value="1"/>
</dbReference>
<dbReference type="InterPro" id="IPR051362">
    <property type="entry name" value="WD_repeat_creC_regulators"/>
</dbReference>
<feature type="compositionally biased region" description="Low complexity" evidence="4">
    <location>
        <begin position="1024"/>
        <end position="1043"/>
    </location>
</feature>
<dbReference type="SMART" id="SM00320">
    <property type="entry name" value="WD40"/>
    <property type="match status" value="4"/>
</dbReference>
<dbReference type="InterPro" id="IPR036322">
    <property type="entry name" value="WD40_repeat_dom_sf"/>
</dbReference>
<dbReference type="AlphaFoldDB" id="A0A836CCN0"/>
<protein>
    <submittedName>
        <fullName evidence="5">Uncharacterized protein</fullName>
    </submittedName>
</protein>
<dbReference type="Pfam" id="PF00400">
    <property type="entry name" value="WD40"/>
    <property type="match status" value="2"/>
</dbReference>
<feature type="region of interest" description="Disordered" evidence="4">
    <location>
        <begin position="1001"/>
        <end position="1059"/>
    </location>
</feature>
<dbReference type="SUPFAM" id="SSF50978">
    <property type="entry name" value="WD40 repeat-like"/>
    <property type="match status" value="1"/>
</dbReference>
<evidence type="ECO:0000256" key="1">
    <source>
        <dbReference type="ARBA" id="ARBA00022574"/>
    </source>
</evidence>
<organism evidence="5 6">
    <name type="scientific">Tribonema minus</name>
    <dbReference type="NCBI Taxonomy" id="303371"/>
    <lineage>
        <taxon>Eukaryota</taxon>
        <taxon>Sar</taxon>
        <taxon>Stramenopiles</taxon>
        <taxon>Ochrophyta</taxon>
        <taxon>PX clade</taxon>
        <taxon>Xanthophyceae</taxon>
        <taxon>Tribonematales</taxon>
        <taxon>Tribonemataceae</taxon>
        <taxon>Tribonema</taxon>
    </lineage>
</organism>
<dbReference type="PROSITE" id="PS50294">
    <property type="entry name" value="WD_REPEATS_REGION"/>
    <property type="match status" value="1"/>
</dbReference>
<dbReference type="Gene3D" id="2.130.10.10">
    <property type="entry name" value="YVTN repeat-like/Quinoprotein amine dehydrogenase"/>
    <property type="match status" value="2"/>
</dbReference>
<dbReference type="OrthoDB" id="68820at2759"/>
<feature type="compositionally biased region" description="Pro residues" evidence="4">
    <location>
        <begin position="206"/>
        <end position="232"/>
    </location>
</feature>
<evidence type="ECO:0000256" key="3">
    <source>
        <dbReference type="PROSITE-ProRule" id="PRU00221"/>
    </source>
</evidence>
<dbReference type="InterPro" id="IPR001680">
    <property type="entry name" value="WD40_rpt"/>
</dbReference>
<sequence>MKLRLVVVPSLSLRESRRILLASVLVVGQWRLPFSAHVLRACSAYQSSGQAQGRASGMLERPPLEKGTLDTEEVLSFKSRTKHGSGLKETYSLVHCTDFRLDATARSKRSPDYMKTTGLAMLRWECRGGGGVGKKEGTEDSGDATASGDVEVLEEMLAVNNVGDSLLFARYRSDEAVTPPTSALPQPPPDNRGDEAVTPPTSTLQHPPPAPLPQPHLPPSHHPPGYPPPQHAPPQYGRAPPPFPRAWRFDRFSFQAKPTCQDFLGTGRRPATARSALRGSSGGGGGGYDAASSDGGSERAHWSDPAMPDCTLVVGFDSGALATLEPHDGRGRFRVRALHNRDGRACRGGAAARCVRLVPRCARALRFVAAFDTGEILTFDIDLDQQTGSHSGDDSGGPPPGMSTGAAAAAAALAASQPANSSGSLRRRPSYTSSTAAAAAAAAAKARQQNADGASEQHDSGQGPLLHMTVLPCVEGQNPVKRWRVCRDGGRRIGQHVTALAFSPDSYRKGGRRLLACASRDGGLRVIDYDKQELVVGFQPWFGGLLCVDWSPDSRYLVTGGEDDSVCLWSLETQQCVMRGTGHGGWVAGCVMRGTGHSSWVAGVAFDPWATRAPTPTSNCVMRGTGHGSWFAGCVMRGTGHGSWVAGVAFDPWATRAPHTYRFVSVGQDASLCLWEHGALSQQQRSSAHHRKSSLGLNSNLNSFNSNLNSFSSAAGAAATALVTAGETADSDAPRYKSSGNLSGTALGLNGRAGGGGGGGGGAVFAAAFGGDAAMAEAGEGAGGTAPESKFNPPLKITETPTGTPLCCKQLARLPLTQVAVLRCGIVTLCEEGLLKVWQRPVIPPPQPPASYSARGASPEARSAALSPELSTDDYEEPRADLSDSDTGEGSAELPKLTLSASVLLREDGDANTGDGDANTGVLITPLAGQRGISHAASSKKKGGVIAFTKSLFFPGGGNGSDDKRNGSSHNGSSSSVPPRKRLMMTSMPVAASIGLVPAVGIKDSTPATPLGMGGRPRTSKSSAGAAAAATAAGAAAAAAGDAHAPRKPSRLGRSSGHD</sequence>
<keyword evidence="6" id="KW-1185">Reference proteome</keyword>
<reference evidence="5" key="1">
    <citation type="submission" date="2021-02" db="EMBL/GenBank/DDBJ databases">
        <title>First Annotated Genome of the Yellow-green Alga Tribonema minus.</title>
        <authorList>
            <person name="Mahan K.M."/>
        </authorList>
    </citation>
    <scope>NUCLEOTIDE SEQUENCE</scope>
    <source>
        <strain evidence="5">UTEX B ZZ1240</strain>
    </source>
</reference>
<evidence type="ECO:0000313" key="6">
    <source>
        <dbReference type="Proteomes" id="UP000664859"/>
    </source>
</evidence>
<proteinExistence type="predicted"/>
<evidence type="ECO:0000256" key="4">
    <source>
        <dbReference type="SAM" id="MobiDB-lite"/>
    </source>
</evidence>
<feature type="region of interest" description="Disordered" evidence="4">
    <location>
        <begin position="176"/>
        <end position="244"/>
    </location>
</feature>
<dbReference type="Proteomes" id="UP000664859">
    <property type="component" value="Unassembled WGS sequence"/>
</dbReference>
<feature type="region of interest" description="Disordered" evidence="4">
    <location>
        <begin position="847"/>
        <end position="893"/>
    </location>
</feature>
<dbReference type="EMBL" id="JAFCMP010000490">
    <property type="protein sequence ID" value="KAG5179246.1"/>
    <property type="molecule type" value="Genomic_DNA"/>
</dbReference>
<evidence type="ECO:0000256" key="2">
    <source>
        <dbReference type="ARBA" id="ARBA00022737"/>
    </source>
</evidence>
<keyword evidence="1 3" id="KW-0853">WD repeat</keyword>
<keyword evidence="2" id="KW-0677">Repeat</keyword>
<feature type="region of interest" description="Disordered" evidence="4">
    <location>
        <begin position="957"/>
        <end position="980"/>
    </location>
</feature>
<dbReference type="PANTHER" id="PTHR14107">
    <property type="entry name" value="WD REPEAT PROTEIN"/>
    <property type="match status" value="1"/>
</dbReference>